<keyword evidence="1" id="KW-1133">Transmembrane helix</keyword>
<keyword evidence="1" id="KW-0812">Transmembrane</keyword>
<dbReference type="KEGG" id="mfc:BRM9_0530"/>
<dbReference type="InterPro" id="IPR003675">
    <property type="entry name" value="Rce1/LyrA-like_dom"/>
</dbReference>
<dbReference type="Proteomes" id="UP000029661">
    <property type="component" value="Chromosome"/>
</dbReference>
<reference evidence="4" key="2">
    <citation type="submission" date="2014-09" db="EMBL/GenBank/DDBJ databases">
        <authorList>
            <person name="Bishop-Lilly K.A."/>
            <person name="Broomall S.M."/>
            <person name="Chain P.S."/>
            <person name="Chertkov O."/>
            <person name="Coyne S.R."/>
            <person name="Daligault H.E."/>
            <person name="Davenport K.W."/>
            <person name="Erkkila T."/>
            <person name="Frey K.G."/>
            <person name="Gibbons H.S."/>
            <person name="Gu W."/>
            <person name="Jaissle J."/>
            <person name="Johnson S.L."/>
            <person name="Koroleva G.I."/>
            <person name="Ladner J.T."/>
            <person name="Lo C.-C."/>
            <person name="Minogue T.D."/>
            <person name="Munk C."/>
            <person name="Palacios G.F."/>
            <person name="Redden C.L."/>
            <person name="Rosenzweig C.N."/>
            <person name="Scholz M.B."/>
            <person name="Teshima H."/>
            <person name="Xu Y."/>
        </authorList>
    </citation>
    <scope>NUCLEOTIDE SEQUENCE</scope>
    <source>
        <strain evidence="4">Mb9</strain>
    </source>
</reference>
<gene>
    <name evidence="3" type="ORF">BRM9_0530</name>
    <name evidence="4" type="ORF">MB9_1568</name>
</gene>
<feature type="transmembrane region" description="Helical" evidence="1">
    <location>
        <begin position="196"/>
        <end position="216"/>
    </location>
</feature>
<dbReference type="Pfam" id="PF02517">
    <property type="entry name" value="Rce1-like"/>
    <property type="match status" value="1"/>
</dbReference>
<evidence type="ECO:0000313" key="5">
    <source>
        <dbReference type="Proteomes" id="UP000029661"/>
    </source>
</evidence>
<feature type="transmembrane region" description="Helical" evidence="1">
    <location>
        <begin position="126"/>
        <end position="148"/>
    </location>
</feature>
<dbReference type="PANTHER" id="PTHR35797:SF1">
    <property type="entry name" value="PROTEASE"/>
    <property type="match status" value="1"/>
</dbReference>
<keyword evidence="1" id="KW-0472">Membrane</keyword>
<evidence type="ECO:0000256" key="1">
    <source>
        <dbReference type="SAM" id="Phobius"/>
    </source>
</evidence>
<dbReference type="GO" id="GO:0004175">
    <property type="term" value="F:endopeptidase activity"/>
    <property type="evidence" value="ECO:0007669"/>
    <property type="project" value="UniProtKB-ARBA"/>
</dbReference>
<feature type="transmembrane region" description="Helical" evidence="1">
    <location>
        <begin position="288"/>
        <end position="309"/>
    </location>
</feature>
<feature type="transmembrane region" description="Helical" evidence="1">
    <location>
        <begin position="57"/>
        <end position="75"/>
    </location>
</feature>
<protein>
    <submittedName>
        <fullName evidence="3">CAAX amino terminal protease family protein</fullName>
    </submittedName>
    <submittedName>
        <fullName evidence="4">Putative membrane protein</fullName>
    </submittedName>
</protein>
<dbReference type="PANTHER" id="PTHR35797">
    <property type="entry name" value="PROTEASE-RELATED"/>
    <property type="match status" value="1"/>
</dbReference>
<evidence type="ECO:0000259" key="2">
    <source>
        <dbReference type="Pfam" id="PF02517"/>
    </source>
</evidence>
<dbReference type="EMBL" id="CP006933">
    <property type="protein sequence ID" value="AIS31353.1"/>
    <property type="molecule type" value="Genomic_DNA"/>
</dbReference>
<dbReference type="STRING" id="2162.BRM9_0530"/>
<dbReference type="AlphaFoldDB" id="A0A089ZGQ0"/>
<feature type="transmembrane region" description="Helical" evidence="1">
    <location>
        <begin position="25"/>
        <end position="45"/>
    </location>
</feature>
<feature type="transmembrane region" description="Helical" evidence="1">
    <location>
        <begin position="236"/>
        <end position="254"/>
    </location>
</feature>
<accession>A0A089ZGQ0</accession>
<feature type="transmembrane region" description="Helical" evidence="1">
    <location>
        <begin position="160"/>
        <end position="184"/>
    </location>
</feature>
<evidence type="ECO:0000313" key="4">
    <source>
        <dbReference type="EMBL" id="CEL25203.1"/>
    </source>
</evidence>
<keyword evidence="3" id="KW-0378">Hydrolase</keyword>
<dbReference type="GO" id="GO:0006508">
    <property type="term" value="P:proteolysis"/>
    <property type="evidence" value="ECO:0007669"/>
    <property type="project" value="UniProtKB-KW"/>
</dbReference>
<evidence type="ECO:0000313" key="3">
    <source>
        <dbReference type="EMBL" id="AIS31353.1"/>
    </source>
</evidence>
<dbReference type="PATRIC" id="fig|2162.10.peg.1636"/>
<reference evidence="3" key="1">
    <citation type="submission" date="2013-12" db="EMBL/GenBank/DDBJ databases">
        <title>The complete genome sequence of Methanobacterium sp. BRM9.</title>
        <authorList>
            <consortium name="Pastoral Greenhouse Gas Research Consortium"/>
            <person name="Kelly W.J."/>
            <person name="Leahy S.C."/>
            <person name="Perry R."/>
            <person name="Li D."/>
            <person name="Altermann E."/>
            <person name="Lambie S.C."/>
            <person name="Attwood G.T."/>
        </authorList>
    </citation>
    <scope>NUCLEOTIDE SEQUENCE [LARGE SCALE GENOMIC DNA]</scope>
    <source>
        <strain evidence="3">BRM9</strain>
    </source>
</reference>
<dbReference type="Proteomes" id="UP000062768">
    <property type="component" value="Chromosome I"/>
</dbReference>
<keyword evidence="3" id="KW-0645">Protease</keyword>
<evidence type="ECO:0000313" key="6">
    <source>
        <dbReference type="Proteomes" id="UP000062768"/>
    </source>
</evidence>
<proteinExistence type="predicted"/>
<sequence length="324" mass="36164">MVFLIITFAATYLLQFVVFMFGLKSVSGTDMLIPATVAIMCMFIFKSKALTRETKIIFAFFLVYTILYFFEGYVSPIMGSLGGTLPLLSSIIAILGLITAIILNLKKKWRKGLKPAKLFIGKNLKFYIIIPVIYFVLLFVSLILNYVFGLGVPGKEFNLTTYFMSFITLTIMYGLLFWPTFFGEEFGWRVYLQDRLFYLFGGYKGVLILGIIWGVWHSGTIILGMNYPGQPVLGNIAMIFGTIIMGIIFSYAVLKTGSVWIAVLLHLITDVAGGPAANMFIATPLDSVFSFGPGIYGMAIMALFALILLKSNLWKKENIPKPST</sequence>
<feature type="transmembrane region" description="Helical" evidence="1">
    <location>
        <begin position="261"/>
        <end position="282"/>
    </location>
</feature>
<name>A0A089ZGQ0_METFO</name>
<dbReference type="GO" id="GO:0080120">
    <property type="term" value="P:CAAX-box protein maturation"/>
    <property type="evidence" value="ECO:0007669"/>
    <property type="project" value="UniProtKB-ARBA"/>
</dbReference>
<dbReference type="EMBL" id="LN734822">
    <property type="protein sequence ID" value="CEL25203.1"/>
    <property type="molecule type" value="Genomic_DNA"/>
</dbReference>
<feature type="domain" description="CAAX prenyl protease 2/Lysostaphin resistance protein A-like" evidence="2">
    <location>
        <begin position="170"/>
        <end position="271"/>
    </location>
</feature>
<keyword evidence="6" id="KW-1185">Reference proteome</keyword>
<organism evidence="3 5">
    <name type="scientific">Methanobacterium formicicum</name>
    <dbReference type="NCBI Taxonomy" id="2162"/>
    <lineage>
        <taxon>Archaea</taxon>
        <taxon>Methanobacteriati</taxon>
        <taxon>Methanobacteriota</taxon>
        <taxon>Methanomada group</taxon>
        <taxon>Methanobacteria</taxon>
        <taxon>Methanobacteriales</taxon>
        <taxon>Methanobacteriaceae</taxon>
        <taxon>Methanobacterium</taxon>
    </lineage>
</organism>
<dbReference type="InterPro" id="IPR042150">
    <property type="entry name" value="MmRce1-like"/>
</dbReference>
<feature type="transmembrane region" description="Helical" evidence="1">
    <location>
        <begin position="87"/>
        <end position="105"/>
    </location>
</feature>